<dbReference type="SUPFAM" id="SSF103515">
    <property type="entry name" value="Autotransporter"/>
    <property type="match status" value="1"/>
</dbReference>
<dbReference type="PANTHER" id="PTHR45642">
    <property type="entry name" value="GDSL ESTERASE/LIPASE EXL3"/>
    <property type="match status" value="1"/>
</dbReference>
<feature type="domain" description="Autotransporter" evidence="4">
    <location>
        <begin position="361"/>
        <end position="643"/>
    </location>
</feature>
<accession>A0ABS4C741</accession>
<dbReference type="PROSITE" id="PS51257">
    <property type="entry name" value="PROKAR_LIPOPROTEIN"/>
    <property type="match status" value="1"/>
</dbReference>
<feature type="signal peptide" evidence="3">
    <location>
        <begin position="1"/>
        <end position="24"/>
    </location>
</feature>
<dbReference type="InterPro" id="IPR001087">
    <property type="entry name" value="GDSL"/>
</dbReference>
<keyword evidence="6" id="KW-1185">Reference proteome</keyword>
<organism evidence="5 6">
    <name type="scientific">Pseudomonas alliivorans</name>
    <dbReference type="NCBI Taxonomy" id="2810613"/>
    <lineage>
        <taxon>Bacteria</taxon>
        <taxon>Pseudomonadati</taxon>
        <taxon>Pseudomonadota</taxon>
        <taxon>Gammaproteobacteria</taxon>
        <taxon>Pseudomonadales</taxon>
        <taxon>Pseudomonadaceae</taxon>
        <taxon>Pseudomonas</taxon>
    </lineage>
</organism>
<feature type="chain" id="PRO_5046031730" evidence="3">
    <location>
        <begin position="25"/>
        <end position="643"/>
    </location>
</feature>
<proteinExistence type="inferred from homology"/>
<gene>
    <name evidence="5" type="ORF">JTJ32_12300</name>
</gene>
<dbReference type="PROSITE" id="PS01098">
    <property type="entry name" value="LIPASE_GDSL_SER"/>
    <property type="match status" value="1"/>
</dbReference>
<dbReference type="Pfam" id="PF03797">
    <property type="entry name" value="Autotransporter"/>
    <property type="match status" value="1"/>
</dbReference>
<evidence type="ECO:0000256" key="2">
    <source>
        <dbReference type="ARBA" id="ARBA00022729"/>
    </source>
</evidence>
<dbReference type="Proteomes" id="UP000673197">
    <property type="component" value="Unassembled WGS sequence"/>
</dbReference>
<dbReference type="Pfam" id="PF00657">
    <property type="entry name" value="Lipase_GDSL"/>
    <property type="match status" value="1"/>
</dbReference>
<dbReference type="RefSeq" id="WP_184322182.1">
    <property type="nucleotide sequence ID" value="NZ_JAFFZW010000003.1"/>
</dbReference>
<dbReference type="NCBIfam" id="NF041609">
    <property type="entry name" value="esterase_EstP"/>
    <property type="match status" value="1"/>
</dbReference>
<dbReference type="SUPFAM" id="SSF52266">
    <property type="entry name" value="SGNH hydrolase"/>
    <property type="match status" value="1"/>
</dbReference>
<dbReference type="PIRSF" id="PIRSF037375">
    <property type="entry name" value="Autotrns_EstA"/>
    <property type="match status" value="1"/>
</dbReference>
<dbReference type="InterPro" id="IPR036514">
    <property type="entry name" value="SGNH_hydro_sf"/>
</dbReference>
<comment type="caution">
    <text evidence="5">The sequence shown here is derived from an EMBL/GenBank/DDBJ whole genome shotgun (WGS) entry which is preliminary data.</text>
</comment>
<dbReference type="InterPro" id="IPR036709">
    <property type="entry name" value="Autotransporte_beta_dom_sf"/>
</dbReference>
<evidence type="ECO:0000313" key="6">
    <source>
        <dbReference type="Proteomes" id="UP000673197"/>
    </source>
</evidence>
<dbReference type="InterPro" id="IPR005546">
    <property type="entry name" value="Autotransporte_beta"/>
</dbReference>
<evidence type="ECO:0000256" key="1">
    <source>
        <dbReference type="ARBA" id="ARBA00008668"/>
    </source>
</evidence>
<dbReference type="Gene3D" id="2.40.128.130">
    <property type="entry name" value="Autotransporter beta-domain"/>
    <property type="match status" value="1"/>
</dbReference>
<sequence>MITISRRWPFAACLLSLACSSAVAAPYSTMVVFGDSLADAGQFPDTDGPAGSTLRFTNRVGPTYQDGSGEVYNLNSSTLIGRMLNVPAGDLAASTSPVNAALGLPDGNNWAVGGYRTDQVLDSITTRSDAVTPITNGSQTVLRSRPGYLPTNGLRADPNALYYLTGGGNDFLQGRVLSSGDAEDAADRLADSAQVLQQAGARHIMVWLLPDIGQTPALSGTVLESLTSRLSARFNEQLVSRLSQINAQIIPLNVPLLISETLAQPARFGFDPNEDLVGTCFSGDNCDESATFGRSGTTPDPTKLFFNDRVHPTEAGQRLLADYAYSLLSAPWEITLLPEMANSTLRAHQDELHAQWLTDFGNWQAVGQWQGILSAGGQKLDIDAQDTSADADGKGYNLTIGTSYRFAENWRTGVVAGAYRQNLEAGPRDSDYKLNSYIATAFLQYQANHWWGDLAASGGKLDYESAERKFALGVSEGQEKGDTDGELWAVSARVGFDVAGTASRWHLSPFISADYAHIDVDGYSEEGARSTALTFSDQTRKSKRAGVGLQGKFQVTPSTQIWGEVAREREFETDQQDVTLSLNSVSSIDFTLDGYTPQRNLNRATLGVSQKLTQDLTLRANYNWRKNDDVTQQGANVALSLNF</sequence>
<dbReference type="CDD" id="cd01847">
    <property type="entry name" value="Triacylglycerol_lipase_like"/>
    <property type="match status" value="1"/>
</dbReference>
<dbReference type="Gene3D" id="3.40.50.1110">
    <property type="entry name" value="SGNH hydrolase"/>
    <property type="match status" value="1"/>
</dbReference>
<keyword evidence="2 3" id="KW-0732">Signal</keyword>
<dbReference type="InterPro" id="IPR017186">
    <property type="entry name" value="Lipase_autotranspt_EstA"/>
</dbReference>
<evidence type="ECO:0000256" key="3">
    <source>
        <dbReference type="SAM" id="SignalP"/>
    </source>
</evidence>
<evidence type="ECO:0000259" key="4">
    <source>
        <dbReference type="PROSITE" id="PS51208"/>
    </source>
</evidence>
<dbReference type="InterPro" id="IPR048099">
    <property type="entry name" value="Esterase_EstP/EstA"/>
</dbReference>
<protein>
    <submittedName>
        <fullName evidence="5">Autotransporter domain-containing protein</fullName>
    </submittedName>
</protein>
<name>A0ABS4C741_9PSED</name>
<evidence type="ECO:0000313" key="5">
    <source>
        <dbReference type="EMBL" id="MBP0946111.1"/>
    </source>
</evidence>
<comment type="similarity">
    <text evidence="1">Belongs to the 'GDSL' lipolytic enzyme family.</text>
</comment>
<dbReference type="EMBL" id="JAFFZW010000003">
    <property type="protein sequence ID" value="MBP0946111.1"/>
    <property type="molecule type" value="Genomic_DNA"/>
</dbReference>
<dbReference type="InterPro" id="IPR050592">
    <property type="entry name" value="GDSL_lipolytic_enzyme"/>
</dbReference>
<dbReference type="InterPro" id="IPR008265">
    <property type="entry name" value="Lipase_GDSL_AS"/>
</dbReference>
<reference evidence="5 6" key="1">
    <citation type="journal article" date="2022" name="Syst. Appl. Microbiol.">
        <title>Pseudomonas alliivorans sp. nov., a plant-pathogenic bacterium isolated from onion foliage in Georgia, USA.</title>
        <authorList>
            <person name="Zhao M."/>
            <person name="Tyson C."/>
            <person name="Chen H.C."/>
            <person name="Paudel S."/>
            <person name="Gitaitis R."/>
            <person name="Kvitko B."/>
            <person name="Dutta B."/>
        </authorList>
    </citation>
    <scope>NUCLEOTIDE SEQUENCE [LARGE SCALE GENOMIC DNA]</scope>
    <source>
        <strain evidence="5 6">20GA0068</strain>
    </source>
</reference>
<dbReference type="PANTHER" id="PTHR45642:SF139">
    <property type="entry name" value="SGNH HYDROLASE-TYPE ESTERASE DOMAIN-CONTAINING PROTEIN"/>
    <property type="match status" value="1"/>
</dbReference>
<dbReference type="SMART" id="SM00869">
    <property type="entry name" value="Autotransporter"/>
    <property type="match status" value="1"/>
</dbReference>
<dbReference type="PROSITE" id="PS51208">
    <property type="entry name" value="AUTOTRANSPORTER"/>
    <property type="match status" value="1"/>
</dbReference>